<dbReference type="Gene3D" id="1.10.439.10">
    <property type="entry name" value="Penicillin Amidohydrolase, domain 1"/>
    <property type="match status" value="1"/>
</dbReference>
<dbReference type="RefSeq" id="WP_386669380.1">
    <property type="nucleotide sequence ID" value="NZ_JBHLTG010000003.1"/>
</dbReference>
<evidence type="ECO:0000256" key="2">
    <source>
        <dbReference type="ARBA" id="ARBA00022801"/>
    </source>
</evidence>
<gene>
    <name evidence="5" type="ORF">ACFFGH_14385</name>
</gene>
<protein>
    <submittedName>
        <fullName evidence="5">Penicillin acylase family protein</fullName>
    </submittedName>
</protein>
<dbReference type="EMBL" id="JBHLTG010000003">
    <property type="protein sequence ID" value="MFC0679029.1"/>
    <property type="molecule type" value="Genomic_DNA"/>
</dbReference>
<evidence type="ECO:0000256" key="4">
    <source>
        <dbReference type="ARBA" id="ARBA00038735"/>
    </source>
</evidence>
<keyword evidence="2" id="KW-0378">Hydrolase</keyword>
<dbReference type="PIRSF" id="PIRSF001227">
    <property type="entry name" value="Pen_acylase"/>
    <property type="match status" value="1"/>
</dbReference>
<dbReference type="SUPFAM" id="SSF56235">
    <property type="entry name" value="N-terminal nucleophile aminohydrolases (Ntn hydrolases)"/>
    <property type="match status" value="1"/>
</dbReference>
<dbReference type="InterPro" id="IPR043147">
    <property type="entry name" value="Penicillin_amidase_A-knob"/>
</dbReference>
<dbReference type="CDD" id="cd03747">
    <property type="entry name" value="Ntn_PGA_like"/>
    <property type="match status" value="1"/>
</dbReference>
<dbReference type="Gene3D" id="3.60.20.10">
    <property type="entry name" value="Glutamine Phosphoribosylpyrophosphate, subunit 1, domain 1"/>
    <property type="match status" value="1"/>
</dbReference>
<dbReference type="InterPro" id="IPR014395">
    <property type="entry name" value="Pen/GL7ACA/AHL_acylase"/>
</dbReference>
<name>A0ABV6RR17_9GAMM</name>
<proteinExistence type="inferred from homology"/>
<evidence type="ECO:0000256" key="3">
    <source>
        <dbReference type="ARBA" id="ARBA00023145"/>
    </source>
</evidence>
<evidence type="ECO:0000313" key="6">
    <source>
        <dbReference type="Proteomes" id="UP001589896"/>
    </source>
</evidence>
<evidence type="ECO:0000313" key="5">
    <source>
        <dbReference type="EMBL" id="MFC0679029.1"/>
    </source>
</evidence>
<keyword evidence="6" id="KW-1185">Reference proteome</keyword>
<dbReference type="InterPro" id="IPR023343">
    <property type="entry name" value="Penicillin_amidase_dom1"/>
</dbReference>
<sequence length="800" mass="86509">MPNLRPSSWPARAAIALFVVLLAAAVLAWWLLRGSLPQLEGEVAVPGMSAPVSVQRDALGVVTIDAANEADAARALGYVHAQERYFEMDLLRRTAAGELAELFGPVAIDADRAKRVHRMRSRVRLDLAAISGPQREMLQAYTEGVNAGLADLAVRPWPYLLLRTLPQPWRVEDSPLVAMAMYFDLQDSANSRELALARIRPHLPPALYALLTHPGSSWDAPLSGGAVGDAKLPSADEVDLRRLENDVERPTPRLPAVSEVGSNNFAVSGALTEDGRSIVADDMHLGLRAPNIWFRAQLRYPDPAAPGGRVDVGGFTLPGQPVVVVGSNGHVAWGFTNSYGDWLDWQRLSGCGARPQPPQCRTTTHVERIRVAGAEDVLLPVEETPWGPVLHREANGDAFALRWVAHLPGALTMGLADFARVASVDEAMRAADNVAIPAQNLLVGDRTGRIGWRLLGPMPARTLVCDASAGSDPRSFVAVQSAGCPPWSLSNSTNPRIVDPAHGRLWTANSRVADGPALARIGDGGYVLGARGQQIRDALFAKSKLDEEDLLAIQLDDRTLFLERWWQLLRQAAASTGTPALDALASADANWPTHAVADSTSYRIVRAWRLEVLERIADGLTAPAQAALGDSFEMPSLPQLEGAVWPMLQQRPAHLLPPRFKSWDALLEDAARDVRNELAEAGPLSARTWGERNTARICHPMARALPVFTHGILCMPAEPLRGDTHMPRVQGPDSGASQRMVVSPGNEREGIIQMPGGQSGHLLSPFWGAGHDDWVHGRPSPFLPGPTRYSMQLSPASAAR</sequence>
<dbReference type="PANTHER" id="PTHR34218:SF4">
    <property type="entry name" value="ACYL-HOMOSERINE LACTONE ACYLASE QUIP"/>
    <property type="match status" value="1"/>
</dbReference>
<organism evidence="5 6">
    <name type="scientific">Lysobacter korlensis</name>
    <dbReference type="NCBI Taxonomy" id="553636"/>
    <lineage>
        <taxon>Bacteria</taxon>
        <taxon>Pseudomonadati</taxon>
        <taxon>Pseudomonadota</taxon>
        <taxon>Gammaproteobacteria</taxon>
        <taxon>Lysobacterales</taxon>
        <taxon>Lysobacteraceae</taxon>
        <taxon>Lysobacter</taxon>
    </lineage>
</organism>
<comment type="caution">
    <text evidence="5">The sequence shown here is derived from an EMBL/GenBank/DDBJ whole genome shotgun (WGS) entry which is preliminary data.</text>
</comment>
<dbReference type="PANTHER" id="PTHR34218">
    <property type="entry name" value="PEPTIDASE S45 PENICILLIN AMIDASE"/>
    <property type="match status" value="1"/>
</dbReference>
<comment type="subunit">
    <text evidence="4">Heterodimer of an alpha subunit and a beta subunit processed from the same precursor.</text>
</comment>
<dbReference type="InterPro" id="IPR002692">
    <property type="entry name" value="S45"/>
</dbReference>
<keyword evidence="3" id="KW-0865">Zymogen</keyword>
<comment type="similarity">
    <text evidence="1">Belongs to the peptidase S45 family.</text>
</comment>
<reference evidence="5 6" key="1">
    <citation type="submission" date="2024-09" db="EMBL/GenBank/DDBJ databases">
        <authorList>
            <person name="Sun Q."/>
            <person name="Mori K."/>
        </authorList>
    </citation>
    <scope>NUCLEOTIDE SEQUENCE [LARGE SCALE GENOMIC DNA]</scope>
    <source>
        <strain evidence="5 6">KCTC 23076</strain>
    </source>
</reference>
<dbReference type="Gene3D" id="1.10.1400.10">
    <property type="match status" value="1"/>
</dbReference>
<accession>A0ABV6RR17</accession>
<dbReference type="Proteomes" id="UP001589896">
    <property type="component" value="Unassembled WGS sequence"/>
</dbReference>
<dbReference type="InterPro" id="IPR029055">
    <property type="entry name" value="Ntn_hydrolases_N"/>
</dbReference>
<dbReference type="Gene3D" id="2.30.120.10">
    <property type="match status" value="1"/>
</dbReference>
<dbReference type="InterPro" id="IPR043146">
    <property type="entry name" value="Penicillin_amidase_N_B-knob"/>
</dbReference>
<dbReference type="Pfam" id="PF01804">
    <property type="entry name" value="Penicil_amidase"/>
    <property type="match status" value="1"/>
</dbReference>
<evidence type="ECO:0000256" key="1">
    <source>
        <dbReference type="ARBA" id="ARBA00006586"/>
    </source>
</evidence>